<sequence length="284" mass="32611">MKKVIITGGNSGIGYQAAKQLAEKGWSVTLFCRRKEAAEQACEEIRQQTGNPHVDYILVDLSDMKSIRKAAEQYIQKEDVLDVLINNAADFDLSVKKPILTREGLEKQFATNIVAPFLLSILLKGLLEKSKSGRIINISSQGLMLYPFMKLDFENLAGQKHYSPAKTYYQNKLALLMLSLYMRKHWKGIKVQAIRVTNVKVDMRRYDHLSAFMKKLYKIKSRFSISPEEMAKVYTALSTEDGYDGFLYDEKCREVKANRFAYEEAEQAKLYSLLEQLTFSRDNL</sequence>
<comment type="caution">
    <text evidence="2">The sequence shown here is derived from an EMBL/GenBank/DDBJ whole genome shotgun (WGS) entry which is preliminary data.</text>
</comment>
<dbReference type="Gene3D" id="3.40.50.720">
    <property type="entry name" value="NAD(P)-binding Rossmann-like Domain"/>
    <property type="match status" value="1"/>
</dbReference>
<organism evidence="2 3">
    <name type="scientific">Streptococcus oralis</name>
    <dbReference type="NCBI Taxonomy" id="1303"/>
    <lineage>
        <taxon>Bacteria</taxon>
        <taxon>Bacillati</taxon>
        <taxon>Bacillota</taxon>
        <taxon>Bacilli</taxon>
        <taxon>Lactobacillales</taxon>
        <taxon>Streptococcaceae</taxon>
        <taxon>Streptococcus</taxon>
    </lineage>
</organism>
<dbReference type="PRINTS" id="PR00081">
    <property type="entry name" value="GDHRDH"/>
</dbReference>
<evidence type="ECO:0000313" key="3">
    <source>
        <dbReference type="Proteomes" id="UP000028098"/>
    </source>
</evidence>
<gene>
    <name evidence="2" type="ORF">SK143_1950</name>
</gene>
<protein>
    <submittedName>
        <fullName evidence="2">Short chain dehydrogenase family protein</fullName>
    </submittedName>
</protein>
<keyword evidence="1" id="KW-0560">Oxidoreductase</keyword>
<dbReference type="PANTHER" id="PTHR43157">
    <property type="entry name" value="PHOSPHATIDYLINOSITOL-GLYCAN BIOSYNTHESIS CLASS F PROTEIN-RELATED"/>
    <property type="match status" value="1"/>
</dbReference>
<evidence type="ECO:0000313" key="2">
    <source>
        <dbReference type="EMBL" id="KEQ49275.1"/>
    </source>
</evidence>
<dbReference type="GO" id="GO:0016491">
    <property type="term" value="F:oxidoreductase activity"/>
    <property type="evidence" value="ECO:0007669"/>
    <property type="project" value="UniProtKB-KW"/>
</dbReference>
<dbReference type="SUPFAM" id="SSF51735">
    <property type="entry name" value="NAD(P)-binding Rossmann-fold domains"/>
    <property type="match status" value="1"/>
</dbReference>
<dbReference type="PANTHER" id="PTHR43157:SF31">
    <property type="entry name" value="PHOSPHATIDYLINOSITOL-GLYCAN BIOSYNTHESIS CLASS F PROTEIN"/>
    <property type="match status" value="1"/>
</dbReference>
<dbReference type="AlphaFoldDB" id="A0A081R252"/>
<dbReference type="RefSeq" id="WP_042903148.1">
    <property type="nucleotide sequence ID" value="NZ_JPGB01000007.1"/>
</dbReference>
<name>A0A081R252_STROR</name>
<accession>A0A081R252</accession>
<dbReference type="Proteomes" id="UP000028098">
    <property type="component" value="Unassembled WGS sequence"/>
</dbReference>
<dbReference type="Pfam" id="PF00106">
    <property type="entry name" value="adh_short"/>
    <property type="match status" value="1"/>
</dbReference>
<dbReference type="PATRIC" id="fig|1303.44.peg.1860"/>
<dbReference type="EMBL" id="JPGB01000007">
    <property type="protein sequence ID" value="KEQ49275.1"/>
    <property type="molecule type" value="Genomic_DNA"/>
</dbReference>
<evidence type="ECO:0000256" key="1">
    <source>
        <dbReference type="ARBA" id="ARBA00023002"/>
    </source>
</evidence>
<dbReference type="InterPro" id="IPR002347">
    <property type="entry name" value="SDR_fam"/>
</dbReference>
<reference evidence="2 3" key="1">
    <citation type="submission" date="2014-05" db="EMBL/GenBank/DDBJ databases">
        <authorList>
            <person name="Daugherty S.C."/>
            <person name="Tallon L.J."/>
            <person name="Sadzewicz L."/>
            <person name="Kilian M."/>
            <person name="Tettelin H."/>
        </authorList>
    </citation>
    <scope>NUCLEOTIDE SEQUENCE [LARGE SCALE GENOMIC DNA]</scope>
    <source>
        <strain evidence="2 3">SK143</strain>
    </source>
</reference>
<proteinExistence type="predicted"/>
<dbReference type="InterPro" id="IPR036291">
    <property type="entry name" value="NAD(P)-bd_dom_sf"/>
</dbReference>